<evidence type="ECO:0000256" key="6">
    <source>
        <dbReference type="SAM" id="MobiDB-lite"/>
    </source>
</evidence>
<keyword evidence="9" id="KW-1185">Reference proteome</keyword>
<accession>A0A401XI44</accession>
<feature type="compositionally biased region" description="Acidic residues" evidence="6">
    <location>
        <begin position="525"/>
        <end position="543"/>
    </location>
</feature>
<dbReference type="SUPFAM" id="SSF58113">
    <property type="entry name" value="Apolipoprotein A-I"/>
    <property type="match status" value="1"/>
</dbReference>
<keyword evidence="7" id="KW-0472">Membrane</keyword>
<dbReference type="InterPro" id="IPR003798">
    <property type="entry name" value="DNA_recombination_RmuC"/>
</dbReference>
<dbReference type="AlphaFoldDB" id="A0A401XI44"/>
<organism evidence="8 9">
    <name type="scientific">Thermaurantimonas aggregans</name>
    <dbReference type="NCBI Taxonomy" id="2173829"/>
    <lineage>
        <taxon>Bacteria</taxon>
        <taxon>Pseudomonadati</taxon>
        <taxon>Bacteroidota</taxon>
        <taxon>Flavobacteriia</taxon>
        <taxon>Flavobacteriales</taxon>
        <taxon>Schleiferiaceae</taxon>
        <taxon>Thermaurantimonas</taxon>
    </lineage>
</organism>
<dbReference type="Pfam" id="PF02646">
    <property type="entry name" value="RmuC"/>
    <property type="match status" value="1"/>
</dbReference>
<keyword evidence="3 5" id="KW-0175">Coiled coil</keyword>
<keyword evidence="4" id="KW-0233">DNA recombination</keyword>
<keyword evidence="7" id="KW-0812">Transmembrane</keyword>
<comment type="function">
    <text evidence="1">Involved in DNA recombination.</text>
</comment>
<keyword evidence="7" id="KW-1133">Transmembrane helix</keyword>
<dbReference type="GO" id="GO:0006310">
    <property type="term" value="P:DNA recombination"/>
    <property type="evidence" value="ECO:0007669"/>
    <property type="project" value="UniProtKB-KW"/>
</dbReference>
<feature type="transmembrane region" description="Helical" evidence="7">
    <location>
        <begin position="6"/>
        <end position="23"/>
    </location>
</feature>
<sequence>MNAEILQILLLTVVVLTTILLLFRKSGPRDELKELMQKLIALDAKVTNLENSVKSDFVHQRQELNQSLAESRRELSDSIRDFKAELQAAIKNIHDLSSGSLTTINQTLAEKLENLRQNTDQAQRENRSEIKETLKSFGTEQKSKLDELNSTLRIQLDKIESKVETKLQELTNQAKADSNQMREAIDRSFKGFEERFERSVNAMSQIQKEKLDQVDKSQKELIDYTNKQLEQIRATVEEKLEKTLGDRLGQSFDTVSKQLNEVQRGLGEMQTIASEVGNLKKVLSNVKLRGTLGEVQLSILLEQMLSPNQYVSNFAIKPGSRETVEFAIKLPGRSDKEDDAVYLPIDAKFPKDVYEQLLAAYENGHPEQIDAAIKNLENVMRKNAKDIRDKYINPPYTTDFAIMFLPFESIFAEVIRRSSLIDQLRDEYKIAVAGPTTLAALLNSLQMGFRTLAIQKRSSEVWKVLGEVKVEFEKFGDLLEKAKRNIKTGLGQIDKLAGTRTESIKRKLRDVEILPSNETKKLEDENVTEDTDFVEEDDDDLEA</sequence>
<feature type="coiled-coil region" evidence="5">
    <location>
        <begin position="32"/>
        <end position="187"/>
    </location>
</feature>
<evidence type="ECO:0000256" key="3">
    <source>
        <dbReference type="ARBA" id="ARBA00023054"/>
    </source>
</evidence>
<dbReference type="EMBL" id="BHZE01000001">
    <property type="protein sequence ID" value="GCD76690.1"/>
    <property type="molecule type" value="Genomic_DNA"/>
</dbReference>
<evidence type="ECO:0000313" key="8">
    <source>
        <dbReference type="EMBL" id="GCD76690.1"/>
    </source>
</evidence>
<evidence type="ECO:0000256" key="7">
    <source>
        <dbReference type="SAM" id="Phobius"/>
    </source>
</evidence>
<evidence type="ECO:0008006" key="10">
    <source>
        <dbReference type="Google" id="ProtNLM"/>
    </source>
</evidence>
<dbReference type="Gene3D" id="1.20.120.20">
    <property type="entry name" value="Apolipoprotein"/>
    <property type="match status" value="1"/>
</dbReference>
<comment type="similarity">
    <text evidence="2">Belongs to the RmuC family.</text>
</comment>
<gene>
    <name evidence="8" type="ORF">JCM31826_01720</name>
</gene>
<feature type="region of interest" description="Disordered" evidence="6">
    <location>
        <begin position="519"/>
        <end position="543"/>
    </location>
</feature>
<evidence type="ECO:0000256" key="5">
    <source>
        <dbReference type="SAM" id="Coils"/>
    </source>
</evidence>
<name>A0A401XI44_9FLAO</name>
<dbReference type="Proteomes" id="UP000286715">
    <property type="component" value="Unassembled WGS sequence"/>
</dbReference>
<evidence type="ECO:0000313" key="9">
    <source>
        <dbReference type="Proteomes" id="UP000286715"/>
    </source>
</evidence>
<evidence type="ECO:0000256" key="1">
    <source>
        <dbReference type="ARBA" id="ARBA00003416"/>
    </source>
</evidence>
<dbReference type="PANTHER" id="PTHR30563:SF0">
    <property type="entry name" value="DNA RECOMBINATION PROTEIN RMUC"/>
    <property type="match status" value="1"/>
</dbReference>
<reference evidence="8 9" key="1">
    <citation type="submission" date="2018-11" db="EMBL/GenBank/DDBJ databases">
        <title>Schleiferia aggregans sp. nov., a moderately thermophilic heterotrophic bacterium isolated from microbial mats at a terrestrial hot spring.</title>
        <authorList>
            <person name="Iino T."/>
            <person name="Ohkuma M."/>
            <person name="Haruta S."/>
        </authorList>
    </citation>
    <scope>NUCLEOTIDE SEQUENCE [LARGE SCALE GENOMIC DNA]</scope>
    <source>
        <strain evidence="8 9">LA</strain>
    </source>
</reference>
<protein>
    <recommendedName>
        <fullName evidence="10">DNA recombination protein RmuC</fullName>
    </recommendedName>
</protein>
<evidence type="ECO:0000256" key="4">
    <source>
        <dbReference type="ARBA" id="ARBA00023172"/>
    </source>
</evidence>
<comment type="caution">
    <text evidence="8">The sequence shown here is derived from an EMBL/GenBank/DDBJ whole genome shotgun (WGS) entry which is preliminary data.</text>
</comment>
<dbReference type="PANTHER" id="PTHR30563">
    <property type="entry name" value="DNA RECOMBINATION PROTEIN RMUC"/>
    <property type="match status" value="1"/>
</dbReference>
<dbReference type="RefSeq" id="WP_218019304.1">
    <property type="nucleotide sequence ID" value="NZ_BHZE01000001.1"/>
</dbReference>
<proteinExistence type="inferred from homology"/>
<evidence type="ECO:0000256" key="2">
    <source>
        <dbReference type="ARBA" id="ARBA00009840"/>
    </source>
</evidence>